<dbReference type="OrthoDB" id="9810847at2"/>
<dbReference type="AlphaFoldDB" id="A0A3L7A5D9"/>
<keyword evidence="1" id="KW-1133">Transmembrane helix</keyword>
<comment type="caution">
    <text evidence="2">The sequence shown here is derived from an EMBL/GenBank/DDBJ whole genome shotgun (WGS) entry which is preliminary data.</text>
</comment>
<dbReference type="Proteomes" id="UP000272503">
    <property type="component" value="Unassembled WGS sequence"/>
</dbReference>
<dbReference type="Pfam" id="PF04020">
    <property type="entry name" value="Phage_holin_4_2"/>
    <property type="match status" value="1"/>
</dbReference>
<reference evidence="2 3" key="1">
    <citation type="submission" date="2018-10" db="EMBL/GenBank/DDBJ databases">
        <authorList>
            <person name="Li J."/>
        </authorList>
    </citation>
    <scope>NUCLEOTIDE SEQUENCE [LARGE SCALE GENOMIC DNA]</scope>
    <source>
        <strain evidence="2 3">IF 016277</strain>
    </source>
</reference>
<evidence type="ECO:0000256" key="1">
    <source>
        <dbReference type="SAM" id="Phobius"/>
    </source>
</evidence>
<keyword evidence="1" id="KW-0812">Transmembrane</keyword>
<dbReference type="InterPro" id="IPR007165">
    <property type="entry name" value="Phage_holin_4_2"/>
</dbReference>
<keyword evidence="1" id="KW-0472">Membrane</keyword>
<evidence type="ECO:0000313" key="3">
    <source>
        <dbReference type="Proteomes" id="UP000272503"/>
    </source>
</evidence>
<gene>
    <name evidence="2" type="ORF">D9V32_10245</name>
</gene>
<proteinExistence type="predicted"/>
<dbReference type="PANTHER" id="PTHR37309:SF1">
    <property type="entry name" value="SLR0284 PROTEIN"/>
    <property type="match status" value="1"/>
</dbReference>
<protein>
    <submittedName>
        <fullName evidence="2">Phage holin family protein</fullName>
    </submittedName>
</protein>
<feature type="transmembrane region" description="Helical" evidence="1">
    <location>
        <begin position="37"/>
        <end position="60"/>
    </location>
</feature>
<accession>A0A3L7A5D9</accession>
<name>A0A3L7A5D9_9MICO</name>
<dbReference type="EMBL" id="RCUX01000007">
    <property type="protein sequence ID" value="RLP75265.1"/>
    <property type="molecule type" value="Genomic_DNA"/>
</dbReference>
<sequence length="131" mass="14208">MGKFFLRLISNAIAIWLTTLLLSGVTVRPFADDEWWQIGLSYLAVAFVFALVNGILGTIVKIVAIPLYVLTLGLISFVINGALLLVVASVTEWFGFGLRVENLGWAILGAVVISIINAIIGAILRPQLGRR</sequence>
<feature type="transmembrane region" description="Helical" evidence="1">
    <location>
        <begin position="67"/>
        <end position="91"/>
    </location>
</feature>
<organism evidence="2 3">
    <name type="scientific">Mycetocola tolaasinivorans</name>
    <dbReference type="NCBI Taxonomy" id="76635"/>
    <lineage>
        <taxon>Bacteria</taxon>
        <taxon>Bacillati</taxon>
        <taxon>Actinomycetota</taxon>
        <taxon>Actinomycetes</taxon>
        <taxon>Micrococcales</taxon>
        <taxon>Microbacteriaceae</taxon>
        <taxon>Mycetocola</taxon>
    </lineage>
</organism>
<dbReference type="PANTHER" id="PTHR37309">
    <property type="entry name" value="SLR0284 PROTEIN"/>
    <property type="match status" value="1"/>
</dbReference>
<evidence type="ECO:0000313" key="2">
    <source>
        <dbReference type="EMBL" id="RLP75265.1"/>
    </source>
</evidence>
<keyword evidence="3" id="KW-1185">Reference proteome</keyword>
<feature type="transmembrane region" description="Helical" evidence="1">
    <location>
        <begin position="103"/>
        <end position="124"/>
    </location>
</feature>
<dbReference type="RefSeq" id="WP_121648814.1">
    <property type="nucleotide sequence ID" value="NZ_RCUX01000007.1"/>
</dbReference>
<feature type="transmembrane region" description="Helical" evidence="1">
    <location>
        <begin position="12"/>
        <end position="31"/>
    </location>
</feature>